<evidence type="ECO:0000256" key="2">
    <source>
        <dbReference type="ARBA" id="ARBA00022692"/>
    </source>
</evidence>
<organism evidence="8 9">
    <name type="scientific">Portunus trituberculatus</name>
    <name type="common">Swimming crab</name>
    <name type="synonym">Neptunus trituberculatus</name>
    <dbReference type="NCBI Taxonomy" id="210409"/>
    <lineage>
        <taxon>Eukaryota</taxon>
        <taxon>Metazoa</taxon>
        <taxon>Ecdysozoa</taxon>
        <taxon>Arthropoda</taxon>
        <taxon>Crustacea</taxon>
        <taxon>Multicrustacea</taxon>
        <taxon>Malacostraca</taxon>
        <taxon>Eumalacostraca</taxon>
        <taxon>Eucarida</taxon>
        <taxon>Decapoda</taxon>
        <taxon>Pleocyemata</taxon>
        <taxon>Brachyura</taxon>
        <taxon>Eubrachyura</taxon>
        <taxon>Portunoidea</taxon>
        <taxon>Portunidae</taxon>
        <taxon>Portuninae</taxon>
        <taxon>Portunus</taxon>
    </lineage>
</organism>
<dbReference type="InterPro" id="IPR043203">
    <property type="entry name" value="VGCC_Ca_Na"/>
</dbReference>
<dbReference type="GO" id="GO:0005248">
    <property type="term" value="F:voltage-gated sodium channel activity"/>
    <property type="evidence" value="ECO:0007669"/>
    <property type="project" value="TreeGrafter"/>
</dbReference>
<feature type="transmembrane region" description="Helical" evidence="6">
    <location>
        <begin position="21"/>
        <end position="41"/>
    </location>
</feature>
<dbReference type="AlphaFoldDB" id="A0A5B7EUD6"/>
<evidence type="ECO:0000256" key="6">
    <source>
        <dbReference type="SAM" id="Phobius"/>
    </source>
</evidence>
<dbReference type="PANTHER" id="PTHR10037">
    <property type="entry name" value="VOLTAGE-GATED CATION CHANNEL CALCIUM AND SODIUM"/>
    <property type="match status" value="1"/>
</dbReference>
<feature type="region of interest" description="Disordered" evidence="5">
    <location>
        <begin position="142"/>
        <end position="176"/>
    </location>
</feature>
<evidence type="ECO:0000259" key="7">
    <source>
        <dbReference type="Pfam" id="PF00520"/>
    </source>
</evidence>
<protein>
    <submittedName>
        <fullName evidence="8">Voltage-dependent T-type calcium channel subunit alpha-1G</fullName>
    </submittedName>
</protein>
<comment type="caution">
    <text evidence="8">The sequence shown here is derived from an EMBL/GenBank/DDBJ whole genome shotgun (WGS) entry which is preliminary data.</text>
</comment>
<feature type="transmembrane region" description="Helical" evidence="6">
    <location>
        <begin position="111"/>
        <end position="133"/>
    </location>
</feature>
<evidence type="ECO:0000256" key="4">
    <source>
        <dbReference type="ARBA" id="ARBA00023136"/>
    </source>
</evidence>
<sequence length="242" mass="27115">MAKGIRALLDTVMQALPQVGNLGLLFFLLFFIFAALGVELFGRLECDEEYPCQGLGEHAHFKNFGMAFLTLFRVATGDNWNGIMKDTLRDKCDTHPDCVKNCCLYPFVAPIFFVVFVLMAQFVLVNVVVAVLMKHLEESHKLPNKSEAKQKAQRKHHARSEDSSDFSSDEDGLSVSSEMHSSIDDSFTFEPDSNTGDLSSHRSNQDASITLCEELDEVKKDLPNNKLQHNTYSVKAVDICKT</sequence>
<dbReference type="EMBL" id="VSRR010004096">
    <property type="protein sequence ID" value="MPC38540.1"/>
    <property type="molecule type" value="Genomic_DNA"/>
</dbReference>
<gene>
    <name evidence="8" type="primary">CACNA1G</name>
    <name evidence="8" type="ORF">E2C01_032049</name>
</gene>
<dbReference type="GO" id="GO:0008332">
    <property type="term" value="F:low voltage-gated calcium channel activity"/>
    <property type="evidence" value="ECO:0007669"/>
    <property type="project" value="TreeGrafter"/>
</dbReference>
<evidence type="ECO:0000256" key="1">
    <source>
        <dbReference type="ARBA" id="ARBA00004141"/>
    </source>
</evidence>
<evidence type="ECO:0000313" key="8">
    <source>
        <dbReference type="EMBL" id="MPC38540.1"/>
    </source>
</evidence>
<keyword evidence="4 6" id="KW-0472">Membrane</keyword>
<proteinExistence type="predicted"/>
<dbReference type="OrthoDB" id="416585at2759"/>
<dbReference type="PANTHER" id="PTHR10037:SF230">
    <property type="entry name" value="CA[2+]-CHANNEL PROTEIN ALPHA[[1]] SUBUNIT T, ISOFORM F"/>
    <property type="match status" value="1"/>
</dbReference>
<dbReference type="Pfam" id="PF00520">
    <property type="entry name" value="Ion_trans"/>
    <property type="match status" value="1"/>
</dbReference>
<dbReference type="GO" id="GO:0086010">
    <property type="term" value="P:membrane depolarization during action potential"/>
    <property type="evidence" value="ECO:0007669"/>
    <property type="project" value="TreeGrafter"/>
</dbReference>
<dbReference type="Gene3D" id="1.10.287.70">
    <property type="match status" value="1"/>
</dbReference>
<reference evidence="8 9" key="1">
    <citation type="submission" date="2019-05" db="EMBL/GenBank/DDBJ databases">
        <title>Another draft genome of Portunus trituberculatus and its Hox gene families provides insights of decapod evolution.</title>
        <authorList>
            <person name="Jeong J.-H."/>
            <person name="Song I."/>
            <person name="Kim S."/>
            <person name="Choi T."/>
            <person name="Kim D."/>
            <person name="Ryu S."/>
            <person name="Kim W."/>
        </authorList>
    </citation>
    <scope>NUCLEOTIDE SEQUENCE [LARGE SCALE GENOMIC DNA]</scope>
    <source>
        <tissue evidence="8">Muscle</tissue>
    </source>
</reference>
<dbReference type="InterPro" id="IPR005821">
    <property type="entry name" value="Ion_trans_dom"/>
</dbReference>
<keyword evidence="3 6" id="KW-1133">Transmembrane helix</keyword>
<feature type="domain" description="Ion transport" evidence="7">
    <location>
        <begin position="2"/>
        <end position="138"/>
    </location>
</feature>
<dbReference type="GO" id="GO:0070509">
    <property type="term" value="P:calcium ion import"/>
    <property type="evidence" value="ECO:0007669"/>
    <property type="project" value="TreeGrafter"/>
</dbReference>
<name>A0A5B7EUD6_PORTR</name>
<evidence type="ECO:0000256" key="3">
    <source>
        <dbReference type="ARBA" id="ARBA00022989"/>
    </source>
</evidence>
<keyword evidence="9" id="KW-1185">Reference proteome</keyword>
<keyword evidence="2 6" id="KW-0812">Transmembrane</keyword>
<dbReference type="GO" id="GO:0043005">
    <property type="term" value="C:neuron projection"/>
    <property type="evidence" value="ECO:0007669"/>
    <property type="project" value="TreeGrafter"/>
</dbReference>
<feature type="compositionally biased region" description="Acidic residues" evidence="5">
    <location>
        <begin position="163"/>
        <end position="172"/>
    </location>
</feature>
<dbReference type="GO" id="GO:0001518">
    <property type="term" value="C:voltage-gated sodium channel complex"/>
    <property type="evidence" value="ECO:0007669"/>
    <property type="project" value="TreeGrafter"/>
</dbReference>
<accession>A0A5B7EUD6</accession>
<dbReference type="SUPFAM" id="SSF81324">
    <property type="entry name" value="Voltage-gated potassium channels"/>
    <property type="match status" value="1"/>
</dbReference>
<dbReference type="FunFam" id="1.10.287.70:FF:000120">
    <property type="entry name" value="Voltage-dependent T-type calcium channel subunit alpha"/>
    <property type="match status" value="1"/>
</dbReference>
<dbReference type="Proteomes" id="UP000324222">
    <property type="component" value="Unassembled WGS sequence"/>
</dbReference>
<evidence type="ECO:0000313" key="9">
    <source>
        <dbReference type="Proteomes" id="UP000324222"/>
    </source>
</evidence>
<evidence type="ECO:0000256" key="5">
    <source>
        <dbReference type="SAM" id="MobiDB-lite"/>
    </source>
</evidence>
<comment type="subcellular location">
    <subcellularLocation>
        <location evidence="1">Membrane</location>
        <topology evidence="1">Multi-pass membrane protein</topology>
    </subcellularLocation>
</comment>